<proteinExistence type="predicted"/>
<protein>
    <submittedName>
        <fullName evidence="2">Uncharacterized protein</fullName>
    </submittedName>
</protein>
<evidence type="ECO:0000313" key="2">
    <source>
        <dbReference type="EMBL" id="THU81735.1"/>
    </source>
</evidence>
<feature type="compositionally biased region" description="Basic and acidic residues" evidence="1">
    <location>
        <begin position="65"/>
        <end position="91"/>
    </location>
</feature>
<name>A0A4V4HC41_DENBC</name>
<feature type="region of interest" description="Disordered" evidence="1">
    <location>
        <begin position="65"/>
        <end position="107"/>
    </location>
</feature>
<accession>A0A4V4HC41</accession>
<gene>
    <name evidence="2" type="ORF">K435DRAFT_469178</name>
</gene>
<organism evidence="2 3">
    <name type="scientific">Dendrothele bispora (strain CBS 962.96)</name>
    <dbReference type="NCBI Taxonomy" id="1314807"/>
    <lineage>
        <taxon>Eukaryota</taxon>
        <taxon>Fungi</taxon>
        <taxon>Dikarya</taxon>
        <taxon>Basidiomycota</taxon>
        <taxon>Agaricomycotina</taxon>
        <taxon>Agaricomycetes</taxon>
        <taxon>Agaricomycetidae</taxon>
        <taxon>Agaricales</taxon>
        <taxon>Agaricales incertae sedis</taxon>
        <taxon>Dendrothele</taxon>
    </lineage>
</organism>
<reference evidence="2 3" key="1">
    <citation type="journal article" date="2019" name="Nat. Ecol. Evol.">
        <title>Megaphylogeny resolves global patterns of mushroom evolution.</title>
        <authorList>
            <person name="Varga T."/>
            <person name="Krizsan K."/>
            <person name="Foldi C."/>
            <person name="Dima B."/>
            <person name="Sanchez-Garcia M."/>
            <person name="Sanchez-Ramirez S."/>
            <person name="Szollosi G.J."/>
            <person name="Szarkandi J.G."/>
            <person name="Papp V."/>
            <person name="Albert L."/>
            <person name="Andreopoulos W."/>
            <person name="Angelini C."/>
            <person name="Antonin V."/>
            <person name="Barry K.W."/>
            <person name="Bougher N.L."/>
            <person name="Buchanan P."/>
            <person name="Buyck B."/>
            <person name="Bense V."/>
            <person name="Catcheside P."/>
            <person name="Chovatia M."/>
            <person name="Cooper J."/>
            <person name="Damon W."/>
            <person name="Desjardin D."/>
            <person name="Finy P."/>
            <person name="Geml J."/>
            <person name="Haridas S."/>
            <person name="Hughes K."/>
            <person name="Justo A."/>
            <person name="Karasinski D."/>
            <person name="Kautmanova I."/>
            <person name="Kiss B."/>
            <person name="Kocsube S."/>
            <person name="Kotiranta H."/>
            <person name="LaButti K.M."/>
            <person name="Lechner B.E."/>
            <person name="Liimatainen K."/>
            <person name="Lipzen A."/>
            <person name="Lukacs Z."/>
            <person name="Mihaltcheva S."/>
            <person name="Morgado L.N."/>
            <person name="Niskanen T."/>
            <person name="Noordeloos M.E."/>
            <person name="Ohm R.A."/>
            <person name="Ortiz-Santana B."/>
            <person name="Ovrebo C."/>
            <person name="Racz N."/>
            <person name="Riley R."/>
            <person name="Savchenko A."/>
            <person name="Shiryaev A."/>
            <person name="Soop K."/>
            <person name="Spirin V."/>
            <person name="Szebenyi C."/>
            <person name="Tomsovsky M."/>
            <person name="Tulloss R.E."/>
            <person name="Uehling J."/>
            <person name="Grigoriev I.V."/>
            <person name="Vagvolgyi C."/>
            <person name="Papp T."/>
            <person name="Martin F.M."/>
            <person name="Miettinen O."/>
            <person name="Hibbett D.S."/>
            <person name="Nagy L.G."/>
        </authorList>
    </citation>
    <scope>NUCLEOTIDE SEQUENCE [LARGE SCALE GENOMIC DNA]</scope>
    <source>
        <strain evidence="2 3">CBS 962.96</strain>
    </source>
</reference>
<dbReference type="AlphaFoldDB" id="A0A4V4HC41"/>
<keyword evidence="3" id="KW-1185">Reference proteome</keyword>
<dbReference type="EMBL" id="ML179784">
    <property type="protein sequence ID" value="THU81735.1"/>
    <property type="molecule type" value="Genomic_DNA"/>
</dbReference>
<evidence type="ECO:0000313" key="3">
    <source>
        <dbReference type="Proteomes" id="UP000297245"/>
    </source>
</evidence>
<evidence type="ECO:0000256" key="1">
    <source>
        <dbReference type="SAM" id="MobiDB-lite"/>
    </source>
</evidence>
<dbReference type="Proteomes" id="UP000297245">
    <property type="component" value="Unassembled WGS sequence"/>
</dbReference>
<sequence length="107" mass="11682">MSDNGCGEACGIILTTILAGFCQDWASIRHNCTQCSCSCCCCDCCSAGCCSCSCSFDDEERRHRMRSHGDAEAAERESENERQPLLRDGEQVARASSQPQPHPPMKT</sequence>